<evidence type="ECO:0000256" key="1">
    <source>
        <dbReference type="ARBA" id="ARBA00004651"/>
    </source>
</evidence>
<feature type="transmembrane region" description="Helical" evidence="9">
    <location>
        <begin position="145"/>
        <end position="164"/>
    </location>
</feature>
<feature type="transmembrane region" description="Helical" evidence="9">
    <location>
        <begin position="89"/>
        <end position="106"/>
    </location>
</feature>
<feature type="transmembrane region" description="Helical" evidence="9">
    <location>
        <begin position="461"/>
        <end position="479"/>
    </location>
</feature>
<evidence type="ECO:0000256" key="2">
    <source>
        <dbReference type="ARBA" id="ARBA00007935"/>
    </source>
</evidence>
<feature type="transmembrane region" description="Helical" evidence="9">
    <location>
        <begin position="118"/>
        <end position="139"/>
    </location>
</feature>
<evidence type="ECO:0000256" key="3">
    <source>
        <dbReference type="ARBA" id="ARBA00022448"/>
    </source>
</evidence>
<dbReference type="CDD" id="cd06550">
    <property type="entry name" value="TM_ABC_iron-siderophores_like"/>
    <property type="match status" value="2"/>
</dbReference>
<proteinExistence type="inferred from homology"/>
<evidence type="ECO:0000313" key="10">
    <source>
        <dbReference type="EMBL" id="MFC6885950.1"/>
    </source>
</evidence>
<evidence type="ECO:0000256" key="6">
    <source>
        <dbReference type="ARBA" id="ARBA00022989"/>
    </source>
</evidence>
<evidence type="ECO:0000313" key="11">
    <source>
        <dbReference type="Proteomes" id="UP001596380"/>
    </source>
</evidence>
<gene>
    <name evidence="10" type="ORF">ACFQKB_39750</name>
</gene>
<dbReference type="PANTHER" id="PTHR30472">
    <property type="entry name" value="FERRIC ENTEROBACTIN TRANSPORT SYSTEM PERMEASE PROTEIN"/>
    <property type="match status" value="1"/>
</dbReference>
<evidence type="ECO:0000256" key="7">
    <source>
        <dbReference type="ARBA" id="ARBA00023136"/>
    </source>
</evidence>
<feature type="transmembrane region" description="Helical" evidence="9">
    <location>
        <begin position="30"/>
        <end position="53"/>
    </location>
</feature>
<dbReference type="RefSeq" id="WP_160826521.1">
    <property type="nucleotide sequence ID" value="NZ_JBHSXS010000045.1"/>
</dbReference>
<reference evidence="11" key="1">
    <citation type="journal article" date="2019" name="Int. J. Syst. Evol. Microbiol.">
        <title>The Global Catalogue of Microorganisms (GCM) 10K type strain sequencing project: providing services to taxonomists for standard genome sequencing and annotation.</title>
        <authorList>
            <consortium name="The Broad Institute Genomics Platform"/>
            <consortium name="The Broad Institute Genome Sequencing Center for Infectious Disease"/>
            <person name="Wu L."/>
            <person name="Ma J."/>
        </authorList>
    </citation>
    <scope>NUCLEOTIDE SEQUENCE [LARGE SCALE GENOMIC DNA]</scope>
    <source>
        <strain evidence="11">JCM 3369</strain>
    </source>
</reference>
<feature type="transmembrane region" description="Helical" evidence="9">
    <location>
        <begin position="264"/>
        <end position="295"/>
    </location>
</feature>
<dbReference type="InterPro" id="IPR000522">
    <property type="entry name" value="ABC_transptr_permease_BtuC"/>
</dbReference>
<feature type="transmembrane region" description="Helical" evidence="9">
    <location>
        <begin position="542"/>
        <end position="560"/>
    </location>
</feature>
<comment type="subcellular location">
    <subcellularLocation>
        <location evidence="1">Cell membrane</location>
        <topology evidence="1">Multi-pass membrane protein</topology>
    </subcellularLocation>
</comment>
<organism evidence="10 11">
    <name type="scientific">Actinomadura yumaensis</name>
    <dbReference type="NCBI Taxonomy" id="111807"/>
    <lineage>
        <taxon>Bacteria</taxon>
        <taxon>Bacillati</taxon>
        <taxon>Actinomycetota</taxon>
        <taxon>Actinomycetes</taxon>
        <taxon>Streptosporangiales</taxon>
        <taxon>Thermomonosporaceae</taxon>
        <taxon>Actinomadura</taxon>
    </lineage>
</organism>
<feature type="region of interest" description="Disordered" evidence="8">
    <location>
        <begin position="1"/>
        <end position="22"/>
    </location>
</feature>
<dbReference type="InterPro" id="IPR037294">
    <property type="entry name" value="ABC_BtuC-like"/>
</dbReference>
<feature type="transmembrane region" description="Helical" evidence="9">
    <location>
        <begin position="307"/>
        <end position="329"/>
    </location>
</feature>
<protein>
    <submittedName>
        <fullName evidence="10">Iron chelate uptake ABC transporter family permease subunit</fullName>
    </submittedName>
</protein>
<dbReference type="PANTHER" id="PTHR30472:SF1">
    <property type="entry name" value="FE(3+) DICITRATE TRANSPORT SYSTEM PERMEASE PROTEIN FECC-RELATED"/>
    <property type="match status" value="1"/>
</dbReference>
<keyword evidence="5 9" id="KW-0812">Transmembrane</keyword>
<keyword evidence="11" id="KW-1185">Reference proteome</keyword>
<evidence type="ECO:0000256" key="5">
    <source>
        <dbReference type="ARBA" id="ARBA00022692"/>
    </source>
</evidence>
<feature type="transmembrane region" description="Helical" evidence="9">
    <location>
        <begin position="703"/>
        <end position="722"/>
    </location>
</feature>
<feature type="transmembrane region" description="Helical" evidence="9">
    <location>
        <begin position="588"/>
        <end position="608"/>
    </location>
</feature>
<evidence type="ECO:0000256" key="4">
    <source>
        <dbReference type="ARBA" id="ARBA00022475"/>
    </source>
</evidence>
<name>A0ABW2D0A0_9ACTN</name>
<feature type="transmembrane region" description="Helical" evidence="9">
    <location>
        <begin position="407"/>
        <end position="432"/>
    </location>
</feature>
<dbReference type="Proteomes" id="UP001596380">
    <property type="component" value="Unassembled WGS sequence"/>
</dbReference>
<feature type="transmembrane region" description="Helical" evidence="9">
    <location>
        <begin position="335"/>
        <end position="352"/>
    </location>
</feature>
<dbReference type="Gene3D" id="1.10.3470.10">
    <property type="entry name" value="ABC transporter involved in vitamin B12 uptake, BtuC"/>
    <property type="match status" value="2"/>
</dbReference>
<keyword evidence="4" id="KW-1003">Cell membrane</keyword>
<keyword evidence="6 9" id="KW-1133">Transmembrane helix</keyword>
<sequence>MPSPSAVSADPRATPLSPAGRPPAPRVTPVLAVLGGLAVLVAALAVASLFVGAGDTRPGRVLDFLLDRSGARADGQLHTVVATLRLPRTLAGLAIGAALGLAGALLQAATRNPLAETGLLGVNGGAALGVVVGISYFGVGSGFGYIPWALGGALAASLLVLLLAGAGRAGASPLRLVLAGAAMTFTVTGLINFIVLGSGKTYDEYRFWVLGSLSGVTSRSLTGVLPVLALGALAALPAIRPLSALALGDDAARALGHRPAVTRVVVAAAVTLLAAGSVALAGPLTFLGLVAGYVARRLMGPRTGAQLAASALVGAAVLLTADLAARVVIKPYETSVALVLALIGGPLLILMVRSRNVLLLGGPAAVSGGPGGRRAPARAHRGGDGGPDDSLVLRAGGLSMLVPRRGAAAVAGLAVLTAAALGLCVVLGSAVLTPSQALNALFGHGTHAAVLMVREFSLPRIVAGLLVGAALGVAGCLTQTMARNRLATPDFLGVNEGATFAVLLTVLGSSTATFGAWWSGPLGALLAAGTILLVAGRGGAQGYRVLIVGFAFAAVLRSLTELLLAKKDLDIAQAMFTWSVGSLNGRGYSSITALAIGLAVLLPAALLAGRRLRLLRFGEDVVTVLGTDPARTRLLVLAVATALAGLAVGVGGPIGFIALSAPVIAARIAGPARVPLVASALVGAVLVAVADTVGRTAAGDTEIPVGAIAGIVAGPFLLYVLLREQRT</sequence>
<feature type="transmembrane region" description="Helical" evidence="9">
    <location>
        <begin position="491"/>
        <end position="510"/>
    </location>
</feature>
<evidence type="ECO:0000256" key="8">
    <source>
        <dbReference type="SAM" id="MobiDB-lite"/>
    </source>
</evidence>
<dbReference type="EMBL" id="JBHSXS010000045">
    <property type="protein sequence ID" value="MFC6885950.1"/>
    <property type="molecule type" value="Genomic_DNA"/>
</dbReference>
<keyword evidence="7 9" id="KW-0472">Membrane</keyword>
<comment type="similarity">
    <text evidence="2">Belongs to the binding-protein-dependent transport system permease family. FecCD subfamily.</text>
</comment>
<dbReference type="SUPFAM" id="SSF81345">
    <property type="entry name" value="ABC transporter involved in vitamin B12 uptake, BtuC"/>
    <property type="match status" value="2"/>
</dbReference>
<keyword evidence="3" id="KW-0813">Transport</keyword>
<feature type="transmembrane region" description="Helical" evidence="9">
    <location>
        <begin position="516"/>
        <end position="535"/>
    </location>
</feature>
<feature type="transmembrane region" description="Helical" evidence="9">
    <location>
        <begin position="176"/>
        <end position="196"/>
    </location>
</feature>
<evidence type="ECO:0000256" key="9">
    <source>
        <dbReference type="SAM" id="Phobius"/>
    </source>
</evidence>
<dbReference type="Pfam" id="PF01032">
    <property type="entry name" value="FecCD"/>
    <property type="match status" value="2"/>
</dbReference>
<feature type="transmembrane region" description="Helical" evidence="9">
    <location>
        <begin position="672"/>
        <end position="691"/>
    </location>
</feature>
<accession>A0ABW2D0A0</accession>
<feature type="region of interest" description="Disordered" evidence="8">
    <location>
        <begin position="367"/>
        <end position="388"/>
    </location>
</feature>
<comment type="caution">
    <text evidence="10">The sequence shown here is derived from an EMBL/GenBank/DDBJ whole genome shotgun (WGS) entry which is preliminary data.</text>
</comment>
<feature type="transmembrane region" description="Helical" evidence="9">
    <location>
        <begin position="634"/>
        <end position="660"/>
    </location>
</feature>